<dbReference type="InterPro" id="IPR043128">
    <property type="entry name" value="Rev_trsase/Diguanyl_cyclase"/>
</dbReference>
<feature type="transmembrane region" description="Helical" evidence="3">
    <location>
        <begin position="255"/>
        <end position="274"/>
    </location>
</feature>
<evidence type="ECO:0000259" key="4">
    <source>
        <dbReference type="PROSITE" id="PS50887"/>
    </source>
</evidence>
<organism evidence="5 6">
    <name type="scientific">Dyella ginsengisoli</name>
    <dbReference type="NCBI Taxonomy" id="363848"/>
    <lineage>
        <taxon>Bacteria</taxon>
        <taxon>Pseudomonadati</taxon>
        <taxon>Pseudomonadota</taxon>
        <taxon>Gammaproteobacteria</taxon>
        <taxon>Lysobacterales</taxon>
        <taxon>Rhodanobacteraceae</taxon>
        <taxon>Dyella</taxon>
    </lineage>
</organism>
<evidence type="ECO:0000313" key="6">
    <source>
        <dbReference type="Proteomes" id="UP001620460"/>
    </source>
</evidence>
<dbReference type="NCBIfam" id="TIGR00254">
    <property type="entry name" value="GGDEF"/>
    <property type="match status" value="1"/>
</dbReference>
<dbReference type="InterPro" id="IPR050469">
    <property type="entry name" value="Diguanylate_Cyclase"/>
</dbReference>
<evidence type="ECO:0000256" key="1">
    <source>
        <dbReference type="ARBA" id="ARBA00012528"/>
    </source>
</evidence>
<dbReference type="PANTHER" id="PTHR45138:SF9">
    <property type="entry name" value="DIGUANYLATE CYCLASE DGCM-RELATED"/>
    <property type="match status" value="1"/>
</dbReference>
<keyword evidence="3" id="KW-0812">Transmembrane</keyword>
<dbReference type="Pfam" id="PF00990">
    <property type="entry name" value="GGDEF"/>
    <property type="match status" value="1"/>
</dbReference>
<dbReference type="EC" id="2.7.7.65" evidence="1"/>
<dbReference type="SUPFAM" id="SSF55073">
    <property type="entry name" value="Nucleotide cyclase"/>
    <property type="match status" value="1"/>
</dbReference>
<proteinExistence type="predicted"/>
<feature type="transmembrane region" description="Helical" evidence="3">
    <location>
        <begin position="280"/>
        <end position="296"/>
    </location>
</feature>
<evidence type="ECO:0000313" key="5">
    <source>
        <dbReference type="EMBL" id="MFK2905399.1"/>
    </source>
</evidence>
<dbReference type="PROSITE" id="PS50887">
    <property type="entry name" value="GGDEF"/>
    <property type="match status" value="1"/>
</dbReference>
<reference evidence="5 6" key="1">
    <citation type="submission" date="2020-10" db="EMBL/GenBank/DDBJ databases">
        <title>Phylogeny of dyella-like bacteria.</title>
        <authorList>
            <person name="Fu J."/>
        </authorList>
    </citation>
    <scope>NUCLEOTIDE SEQUENCE [LARGE SCALE GENOMIC DNA]</scope>
    <source>
        <strain evidence="5 6">Gsoil3046</strain>
    </source>
</reference>
<comment type="catalytic activity">
    <reaction evidence="2">
        <text>2 GTP = 3',3'-c-di-GMP + 2 diphosphate</text>
        <dbReference type="Rhea" id="RHEA:24898"/>
        <dbReference type="ChEBI" id="CHEBI:33019"/>
        <dbReference type="ChEBI" id="CHEBI:37565"/>
        <dbReference type="ChEBI" id="CHEBI:58805"/>
        <dbReference type="EC" id="2.7.7.65"/>
    </reaction>
</comment>
<evidence type="ECO:0000256" key="2">
    <source>
        <dbReference type="ARBA" id="ARBA00034247"/>
    </source>
</evidence>
<dbReference type="EMBL" id="JADIKM010000004">
    <property type="protein sequence ID" value="MFK2905399.1"/>
    <property type="molecule type" value="Genomic_DNA"/>
</dbReference>
<dbReference type="SMART" id="SM00267">
    <property type="entry name" value="GGDEF"/>
    <property type="match status" value="1"/>
</dbReference>
<keyword evidence="3" id="KW-1133">Transmembrane helix</keyword>
<keyword evidence="6" id="KW-1185">Reference proteome</keyword>
<dbReference type="CDD" id="cd01949">
    <property type="entry name" value="GGDEF"/>
    <property type="match status" value="1"/>
</dbReference>
<dbReference type="Proteomes" id="UP001620460">
    <property type="component" value="Unassembled WGS sequence"/>
</dbReference>
<feature type="transmembrane region" description="Helical" evidence="3">
    <location>
        <begin position="185"/>
        <end position="204"/>
    </location>
</feature>
<accession>A0ABW8JWH2</accession>
<feature type="transmembrane region" description="Helical" evidence="3">
    <location>
        <begin position="124"/>
        <end position="147"/>
    </location>
</feature>
<feature type="transmembrane region" description="Helical" evidence="3">
    <location>
        <begin position="94"/>
        <end position="112"/>
    </location>
</feature>
<dbReference type="Gene3D" id="3.30.70.270">
    <property type="match status" value="1"/>
</dbReference>
<sequence>MTLLLACVFVLLHASAIFFLPAFAMQVSYVFLLAAPALACAAALRRSARDGWRHSRGWLLVALAMASWTLGMAASLRQDLFLANANAAPGDSTLLFILFGVPIVLAVSASYVEGDSVLLRVIDAALALALGYLFYVHTFSLITLHGASSMIQALRVALMFDAENLFLLAAAAIRLTAADRRGERHFYRTMVVFTGLYAVATFYYNHFVALGDHPDFGSLRDPLIDIAFLAFALQAWRDPDGRRRLRRPSPALSRVVRTASPLLMALALLVVSVVVLRERFYLGVAGIGVAVLGYGVRTTLVQLKHMQTEEGLIRQRHALEELAHTDGLTGLANRRVLDEMLERAWILQESASQRVAVLMIDVDHFKKLNDRYGHAAGDACLRMVSRALLGATGRPGDVLGRYGGEEFALVMFGRSLQVALQVAERLRAAVEKLAIANADSPYGIITVSIGAASCLVAERSLEALLATADSALYAAKQQGRNRVVGLE</sequence>
<dbReference type="PANTHER" id="PTHR45138">
    <property type="entry name" value="REGULATORY COMPONENTS OF SENSORY TRANSDUCTION SYSTEM"/>
    <property type="match status" value="1"/>
</dbReference>
<dbReference type="InterPro" id="IPR000160">
    <property type="entry name" value="GGDEF_dom"/>
</dbReference>
<feature type="domain" description="GGDEF" evidence="4">
    <location>
        <begin position="353"/>
        <end position="487"/>
    </location>
</feature>
<gene>
    <name evidence="5" type="ORF">ISP17_15655</name>
</gene>
<feature type="transmembrane region" description="Helical" evidence="3">
    <location>
        <begin position="56"/>
        <end position="74"/>
    </location>
</feature>
<name>A0ABW8JWH2_9GAMM</name>
<evidence type="ECO:0000256" key="3">
    <source>
        <dbReference type="SAM" id="Phobius"/>
    </source>
</evidence>
<feature type="transmembrane region" description="Helical" evidence="3">
    <location>
        <begin position="26"/>
        <end position="44"/>
    </location>
</feature>
<comment type="caution">
    <text evidence="5">The sequence shown here is derived from an EMBL/GenBank/DDBJ whole genome shotgun (WGS) entry which is preliminary data.</text>
</comment>
<keyword evidence="3" id="KW-0472">Membrane</keyword>
<dbReference type="RefSeq" id="WP_404634870.1">
    <property type="nucleotide sequence ID" value="NZ_JADIKM010000004.1"/>
</dbReference>
<protein>
    <recommendedName>
        <fullName evidence="1">diguanylate cyclase</fullName>
        <ecNumber evidence="1">2.7.7.65</ecNumber>
    </recommendedName>
</protein>
<dbReference type="InterPro" id="IPR029787">
    <property type="entry name" value="Nucleotide_cyclase"/>
</dbReference>
<feature type="transmembrane region" description="Helical" evidence="3">
    <location>
        <begin position="153"/>
        <end position="173"/>
    </location>
</feature>